<keyword evidence="2" id="KW-1185">Reference proteome</keyword>
<name>A0A4C1WAD2_EUMVA</name>
<reference evidence="1 2" key="1">
    <citation type="journal article" date="2019" name="Commun. Biol.">
        <title>The bagworm genome reveals a unique fibroin gene that provides high tensile strength.</title>
        <authorList>
            <person name="Kono N."/>
            <person name="Nakamura H."/>
            <person name="Ohtoshi R."/>
            <person name="Tomita M."/>
            <person name="Numata K."/>
            <person name="Arakawa K."/>
        </authorList>
    </citation>
    <scope>NUCLEOTIDE SEQUENCE [LARGE SCALE GENOMIC DNA]</scope>
</reference>
<sequence length="116" mass="12315">MTQVKADSRASGEGDIKRLRSVGPEKVLNLAHLSAALRALGLKGAVYYRGRSGGGRVPRLHLYCDAKESPYIAPSEDRAITKIVRPAGPHLPEIIFQAIIGNKQPAPAPPPGAGRT</sequence>
<gene>
    <name evidence="1" type="ORF">EVAR_86391_1</name>
</gene>
<organism evidence="1 2">
    <name type="scientific">Eumeta variegata</name>
    <name type="common">Bagworm moth</name>
    <name type="synonym">Eumeta japonica</name>
    <dbReference type="NCBI Taxonomy" id="151549"/>
    <lineage>
        <taxon>Eukaryota</taxon>
        <taxon>Metazoa</taxon>
        <taxon>Ecdysozoa</taxon>
        <taxon>Arthropoda</taxon>
        <taxon>Hexapoda</taxon>
        <taxon>Insecta</taxon>
        <taxon>Pterygota</taxon>
        <taxon>Neoptera</taxon>
        <taxon>Endopterygota</taxon>
        <taxon>Lepidoptera</taxon>
        <taxon>Glossata</taxon>
        <taxon>Ditrysia</taxon>
        <taxon>Tineoidea</taxon>
        <taxon>Psychidae</taxon>
        <taxon>Oiketicinae</taxon>
        <taxon>Eumeta</taxon>
    </lineage>
</organism>
<accession>A0A4C1WAD2</accession>
<evidence type="ECO:0000313" key="2">
    <source>
        <dbReference type="Proteomes" id="UP000299102"/>
    </source>
</evidence>
<dbReference type="AlphaFoldDB" id="A0A4C1WAD2"/>
<dbReference type="Proteomes" id="UP000299102">
    <property type="component" value="Unassembled WGS sequence"/>
</dbReference>
<evidence type="ECO:0000313" key="1">
    <source>
        <dbReference type="EMBL" id="GBP47472.1"/>
    </source>
</evidence>
<dbReference type="EMBL" id="BGZK01000502">
    <property type="protein sequence ID" value="GBP47472.1"/>
    <property type="molecule type" value="Genomic_DNA"/>
</dbReference>
<proteinExistence type="predicted"/>
<comment type="caution">
    <text evidence="1">The sequence shown here is derived from an EMBL/GenBank/DDBJ whole genome shotgun (WGS) entry which is preliminary data.</text>
</comment>
<protein>
    <submittedName>
        <fullName evidence="1">Uncharacterized protein</fullName>
    </submittedName>
</protein>